<feature type="chain" id="PRO_5027084650" description="Activator of Hsp90 ATPase homologue 1/2-like C-terminal domain-containing protein" evidence="2">
    <location>
        <begin position="21"/>
        <end position="190"/>
    </location>
</feature>
<keyword evidence="2" id="KW-0732">Signal</keyword>
<dbReference type="RefSeq" id="WP_171163501.1">
    <property type="nucleotide sequence ID" value="NZ_CP053073.1"/>
</dbReference>
<comment type="similarity">
    <text evidence="1">Belongs to the AHA1 family.</text>
</comment>
<keyword evidence="5" id="KW-1185">Reference proteome</keyword>
<evidence type="ECO:0000313" key="5">
    <source>
        <dbReference type="Proteomes" id="UP000503096"/>
    </source>
</evidence>
<protein>
    <recommendedName>
        <fullName evidence="3">Activator of Hsp90 ATPase homologue 1/2-like C-terminal domain-containing protein</fullName>
    </recommendedName>
</protein>
<dbReference type="Gene3D" id="3.30.530.20">
    <property type="match status" value="1"/>
</dbReference>
<dbReference type="InterPro" id="IPR023393">
    <property type="entry name" value="START-like_dom_sf"/>
</dbReference>
<evidence type="ECO:0000259" key="3">
    <source>
        <dbReference type="Pfam" id="PF08327"/>
    </source>
</evidence>
<feature type="signal peptide" evidence="2">
    <location>
        <begin position="1"/>
        <end position="20"/>
    </location>
</feature>
<proteinExistence type="inferred from homology"/>
<dbReference type="InterPro" id="IPR013538">
    <property type="entry name" value="ASHA1/2-like_C"/>
</dbReference>
<evidence type="ECO:0000256" key="2">
    <source>
        <dbReference type="SAM" id="SignalP"/>
    </source>
</evidence>
<gene>
    <name evidence="4" type="ORF">DSM104440_02679</name>
</gene>
<dbReference type="KEGG" id="upl:DSM104440_02679"/>
<name>A0A6M4HB39_9PROT</name>
<accession>A0A6M4HB39</accession>
<evidence type="ECO:0000313" key="4">
    <source>
        <dbReference type="EMBL" id="QJR15853.1"/>
    </source>
</evidence>
<dbReference type="Pfam" id="PF08327">
    <property type="entry name" value="AHSA1"/>
    <property type="match status" value="1"/>
</dbReference>
<dbReference type="Proteomes" id="UP000503096">
    <property type="component" value="Chromosome"/>
</dbReference>
<organism evidence="4 5">
    <name type="scientific">Usitatibacter palustris</name>
    <dbReference type="NCBI Taxonomy" id="2732487"/>
    <lineage>
        <taxon>Bacteria</taxon>
        <taxon>Pseudomonadati</taxon>
        <taxon>Pseudomonadota</taxon>
        <taxon>Betaproteobacteria</taxon>
        <taxon>Nitrosomonadales</taxon>
        <taxon>Usitatibacteraceae</taxon>
        <taxon>Usitatibacter</taxon>
    </lineage>
</organism>
<dbReference type="AlphaFoldDB" id="A0A6M4HB39"/>
<dbReference type="CDD" id="cd07814">
    <property type="entry name" value="SRPBCC_CalC_Aha1-like"/>
    <property type="match status" value="1"/>
</dbReference>
<feature type="domain" description="Activator of Hsp90 ATPase homologue 1/2-like C-terminal" evidence="3">
    <location>
        <begin position="32"/>
        <end position="164"/>
    </location>
</feature>
<dbReference type="EMBL" id="CP053073">
    <property type="protein sequence ID" value="QJR15853.1"/>
    <property type="molecule type" value="Genomic_DNA"/>
</dbReference>
<evidence type="ECO:0000256" key="1">
    <source>
        <dbReference type="ARBA" id="ARBA00006817"/>
    </source>
</evidence>
<dbReference type="SUPFAM" id="SSF55961">
    <property type="entry name" value="Bet v1-like"/>
    <property type="match status" value="1"/>
</dbReference>
<reference evidence="4 5" key="1">
    <citation type="submission" date="2020-04" db="EMBL/GenBank/DDBJ databases">
        <title>Usitatibacter rugosus gen. nov., sp. nov. and Usitatibacter palustris sp. nov., novel members of Usitatibacteraceae fam. nov. within the order Nitrosomonadales isolated from soil.</title>
        <authorList>
            <person name="Huber K.J."/>
            <person name="Neumann-Schaal M."/>
            <person name="Geppert A."/>
            <person name="Luckner M."/>
            <person name="Wanner G."/>
            <person name="Overmann J."/>
        </authorList>
    </citation>
    <scope>NUCLEOTIDE SEQUENCE [LARGE SCALE GENOMIC DNA]</scope>
    <source>
        <strain evidence="4 5">Swamp67</strain>
    </source>
</reference>
<sequence>MRTKALAAALLVLAAPLAVAQERALDKQVRVKAPVDAVWNAWTTTEGITSFFAPGANIEARVDGPFEVFMDPSGAPGMKGADGMRILALQDRKMITFTWNAPPHLPEARAQRTYVTLRFKPAENNETDVTLHHGGWGDGGQWDQAYAYFDRAWGNVLANLQKRFAEGKPIDWTAWLEQIRKMKEAAAAKK</sequence>
<dbReference type="InParanoid" id="A0A6M4HB39"/>